<dbReference type="Pfam" id="PF23961">
    <property type="entry name" value="Phage_tail_terminator_9"/>
    <property type="match status" value="1"/>
</dbReference>
<dbReference type="Proteomes" id="UP000282311">
    <property type="component" value="Unassembled WGS sequence"/>
</dbReference>
<dbReference type="EMBL" id="RBAH01000023">
    <property type="protein sequence ID" value="RKN75003.1"/>
    <property type="molecule type" value="Genomic_DNA"/>
</dbReference>
<dbReference type="AlphaFoldDB" id="A0A3B0BNN2"/>
<gene>
    <name evidence="2" type="ORF">D7M11_26055</name>
</gene>
<comment type="caution">
    <text evidence="2">The sequence shown here is derived from an EMBL/GenBank/DDBJ whole genome shotgun (WGS) entry which is preliminary data.</text>
</comment>
<reference evidence="2 3" key="1">
    <citation type="journal article" date="2007" name="Int. J. Syst. Evol. Microbiol.">
        <title>Paenibacillus ginsengarvi sp. nov., isolated from soil from ginseng cultivation.</title>
        <authorList>
            <person name="Yoon M.H."/>
            <person name="Ten L.N."/>
            <person name="Im W.T."/>
        </authorList>
    </citation>
    <scope>NUCLEOTIDE SEQUENCE [LARGE SCALE GENOMIC DNA]</scope>
    <source>
        <strain evidence="2 3">KCTC 13059</strain>
    </source>
</reference>
<organism evidence="2 3">
    <name type="scientific">Paenibacillus ginsengarvi</name>
    <dbReference type="NCBI Taxonomy" id="400777"/>
    <lineage>
        <taxon>Bacteria</taxon>
        <taxon>Bacillati</taxon>
        <taxon>Bacillota</taxon>
        <taxon>Bacilli</taxon>
        <taxon>Bacillales</taxon>
        <taxon>Paenibacillaceae</taxon>
        <taxon>Paenibacillus</taxon>
    </lineage>
</organism>
<evidence type="ECO:0000259" key="1">
    <source>
        <dbReference type="Pfam" id="PF23961"/>
    </source>
</evidence>
<accession>A0A3B0BNN2</accession>
<protein>
    <recommendedName>
        <fullName evidence="1">Phage neck terminator protein gp12-like domain-containing protein</fullName>
    </recommendedName>
</protein>
<evidence type="ECO:0000313" key="3">
    <source>
        <dbReference type="Proteomes" id="UP000282311"/>
    </source>
</evidence>
<evidence type="ECO:0000313" key="2">
    <source>
        <dbReference type="EMBL" id="RKN75003.1"/>
    </source>
</evidence>
<proteinExistence type="predicted"/>
<keyword evidence="3" id="KW-1185">Reference proteome</keyword>
<feature type="domain" description="Phage neck terminator protein gp12-like" evidence="1">
    <location>
        <begin position="25"/>
        <end position="178"/>
    </location>
</feature>
<sequence length="181" mass="20868">MADIVLPIKQIEDFFQHSTLRLLNLDPAAPQNQKRVRINWPAKGAPAWKREEDVAFLMVEYLDDLYTRQINVVYNEIDPDNARRSVSYTRVLRVNWICYGPSSFDDADVIRIGLLSPWMTEQLAGANMALITDLGMPTRSPELFGGQWWERTSFYARFNEQVTRQADVPYLQSADVNIIKG</sequence>
<dbReference type="InterPro" id="IPR057087">
    <property type="entry name" value="Gp12-like"/>
</dbReference>
<name>A0A3B0BNN2_9BACL</name>
<dbReference type="RefSeq" id="WP_120750199.1">
    <property type="nucleotide sequence ID" value="NZ_RBAH01000023.1"/>
</dbReference>